<proteinExistence type="predicted"/>
<gene>
    <name evidence="1" type="ORF">DSO57_1013086</name>
</gene>
<name>A0ACC2SIT6_9FUNG</name>
<accession>A0ACC2SIT6</accession>
<dbReference type="EMBL" id="QTSX02005018">
    <property type="protein sequence ID" value="KAJ9062220.1"/>
    <property type="molecule type" value="Genomic_DNA"/>
</dbReference>
<sequence length="73" mass="8147">MEPSFAALIRPEANTSMPALIAEAKHTEKHTNMDILHATAIAPQTAMAETCQEPILLETYHQKGVWLWMDSTL</sequence>
<organism evidence="1 2">
    <name type="scientific">Entomophthora muscae</name>
    <dbReference type="NCBI Taxonomy" id="34485"/>
    <lineage>
        <taxon>Eukaryota</taxon>
        <taxon>Fungi</taxon>
        <taxon>Fungi incertae sedis</taxon>
        <taxon>Zoopagomycota</taxon>
        <taxon>Entomophthoromycotina</taxon>
        <taxon>Entomophthoromycetes</taxon>
        <taxon>Entomophthorales</taxon>
        <taxon>Entomophthoraceae</taxon>
        <taxon>Entomophthora</taxon>
    </lineage>
</organism>
<evidence type="ECO:0000313" key="1">
    <source>
        <dbReference type="EMBL" id="KAJ9062220.1"/>
    </source>
</evidence>
<evidence type="ECO:0000313" key="2">
    <source>
        <dbReference type="Proteomes" id="UP001165960"/>
    </source>
</evidence>
<protein>
    <submittedName>
        <fullName evidence="1">Uncharacterized protein</fullName>
    </submittedName>
</protein>
<keyword evidence="2" id="KW-1185">Reference proteome</keyword>
<reference evidence="1" key="1">
    <citation type="submission" date="2022-04" db="EMBL/GenBank/DDBJ databases">
        <title>Genome of the entomopathogenic fungus Entomophthora muscae.</title>
        <authorList>
            <person name="Elya C."/>
            <person name="Lovett B.R."/>
            <person name="Lee E."/>
            <person name="Macias A.M."/>
            <person name="Hajek A.E."/>
            <person name="De Bivort B.L."/>
            <person name="Kasson M.T."/>
            <person name="De Fine Licht H.H."/>
            <person name="Stajich J.E."/>
        </authorList>
    </citation>
    <scope>NUCLEOTIDE SEQUENCE</scope>
    <source>
        <strain evidence="1">Berkeley</strain>
    </source>
</reference>
<dbReference type="Proteomes" id="UP001165960">
    <property type="component" value="Unassembled WGS sequence"/>
</dbReference>
<comment type="caution">
    <text evidence="1">The sequence shown here is derived from an EMBL/GenBank/DDBJ whole genome shotgun (WGS) entry which is preliminary data.</text>
</comment>